<feature type="domain" description="WRKY" evidence="7">
    <location>
        <begin position="453"/>
        <end position="517"/>
    </location>
</feature>
<dbReference type="PANTHER" id="PTHR21040">
    <property type="entry name" value="BCDNA.GH04120"/>
    <property type="match status" value="1"/>
</dbReference>
<evidence type="ECO:0000313" key="9">
    <source>
        <dbReference type="RefSeq" id="XP_017775261.1"/>
    </source>
</evidence>
<keyword evidence="8" id="KW-1185">Reference proteome</keyword>
<dbReference type="Pfam" id="PF00728">
    <property type="entry name" value="Glyco_hydro_20"/>
    <property type="match status" value="1"/>
</dbReference>
<feature type="compositionally biased region" description="Basic and acidic residues" evidence="5">
    <location>
        <begin position="79"/>
        <end position="93"/>
    </location>
</feature>
<dbReference type="Proteomes" id="UP000695000">
    <property type="component" value="Unplaced"/>
</dbReference>
<evidence type="ECO:0000256" key="4">
    <source>
        <dbReference type="ARBA" id="ARBA00022801"/>
    </source>
</evidence>
<organism evidence="8 9">
    <name type="scientific">Nicrophorus vespilloides</name>
    <name type="common">Boreal carrion beetle</name>
    <dbReference type="NCBI Taxonomy" id="110193"/>
    <lineage>
        <taxon>Eukaryota</taxon>
        <taxon>Metazoa</taxon>
        <taxon>Ecdysozoa</taxon>
        <taxon>Arthropoda</taxon>
        <taxon>Hexapoda</taxon>
        <taxon>Insecta</taxon>
        <taxon>Pterygota</taxon>
        <taxon>Neoptera</taxon>
        <taxon>Endopterygota</taxon>
        <taxon>Coleoptera</taxon>
        <taxon>Polyphaga</taxon>
        <taxon>Staphyliniformia</taxon>
        <taxon>Silphidae</taxon>
        <taxon>Nicrophorinae</taxon>
        <taxon>Nicrophorus</taxon>
    </lineage>
</organism>
<evidence type="ECO:0000256" key="1">
    <source>
        <dbReference type="ARBA" id="ARBA00001231"/>
    </source>
</evidence>
<dbReference type="EC" id="3.2.1.52" evidence="3"/>
<reference evidence="9" key="1">
    <citation type="submission" date="2025-08" db="UniProtKB">
        <authorList>
            <consortium name="RefSeq"/>
        </authorList>
    </citation>
    <scope>IDENTIFICATION</scope>
    <source>
        <tissue evidence="9">Whole Larva</tissue>
    </source>
</reference>
<evidence type="ECO:0000256" key="5">
    <source>
        <dbReference type="SAM" id="MobiDB-lite"/>
    </source>
</evidence>
<comment type="similarity">
    <text evidence="2">Belongs to the glycosyl hydrolase 20 family.</text>
</comment>
<dbReference type="SUPFAM" id="SSF51445">
    <property type="entry name" value="(Trans)glycosidases"/>
    <property type="match status" value="1"/>
</dbReference>
<evidence type="ECO:0000313" key="8">
    <source>
        <dbReference type="Proteomes" id="UP000695000"/>
    </source>
</evidence>
<dbReference type="PANTHER" id="PTHR21040:SF8">
    <property type="entry name" value="BCDNA.GH04120"/>
    <property type="match status" value="1"/>
</dbReference>
<evidence type="ECO:0000259" key="7">
    <source>
        <dbReference type="PROSITE" id="PS50811"/>
    </source>
</evidence>
<keyword evidence="6" id="KW-0472">Membrane</keyword>
<gene>
    <name evidence="9" type="primary">LOC108561700</name>
</gene>
<dbReference type="InterPro" id="IPR003657">
    <property type="entry name" value="WRKY_dom"/>
</dbReference>
<evidence type="ECO:0000256" key="2">
    <source>
        <dbReference type="ARBA" id="ARBA00006285"/>
    </source>
</evidence>
<dbReference type="InterPro" id="IPR017853">
    <property type="entry name" value="GH"/>
</dbReference>
<proteinExistence type="inferred from homology"/>
<feature type="transmembrane region" description="Helical" evidence="6">
    <location>
        <begin position="17"/>
        <end position="35"/>
    </location>
</feature>
<keyword evidence="4" id="KW-0378">Hydrolase</keyword>
<evidence type="ECO:0000256" key="6">
    <source>
        <dbReference type="SAM" id="Phobius"/>
    </source>
</evidence>
<feature type="region of interest" description="Disordered" evidence="5">
    <location>
        <begin position="69"/>
        <end position="93"/>
    </location>
</feature>
<protein>
    <recommendedName>
        <fullName evidence="3">beta-N-acetylhexosaminidase</fullName>
        <ecNumber evidence="3">3.2.1.52</ecNumber>
    </recommendedName>
</protein>
<dbReference type="RefSeq" id="XP_017775261.1">
    <property type="nucleotide sequence ID" value="XM_017919772.1"/>
</dbReference>
<sequence length="606" mass="70211">MNNYTQRLLLTVWRKKTTLLVAGLLITIILFGLQYSSRLQQNRNGSAEEADRRNGMVFVEKTTKANEVSLERVHRRKQSREDQNEEEERKDVEEKLGIPNVNLDGQNPYVPKRRIVHFDLKGAPPKIDYIKRILPLIKNLGATGILIEYEDMFPYDGSLKHLAAKNAYSKKQILEIQRAADELKLTVIPLIQTFGHVEFALKHREFIKIREVLTSPQALCPSKNLSLDFISEMISQVLELHPKSKYLHIGCDEVFQMGECELCRLELHDNLFLRHVQNVANLVMEKRAGIKVIIWDDMLRHLSSQTMLDIQLGRLVEPMVWVYAEDIYRFVQPQVWEKYAAVFKTAWTASAFKGAFGETLYVPDARRHLENNLRWLDVMAQQERNFKDGFSGIVLTGWQRYDHFAVLCELLPAAIPSLALSLLAVSHGYFNSSLKSQFIGSLSCPQHTNRHSPFINLLGDPFLWDKLGRCMFPGSPFFRLIYRLNTVELEAQDYLRTTTRNKGWLTEYNLRRNYSLPLRIEELTSDLPRIYHGVVSIARSAFDAMNSIFDNYTISEWIEQRIYPYVLQLERLQNQSNAIKNVNVWPVRPLSPLKDLQRLGVPIIVP</sequence>
<accession>A0ABM1ML11</accession>
<keyword evidence="6" id="KW-1133">Transmembrane helix</keyword>
<evidence type="ECO:0000256" key="3">
    <source>
        <dbReference type="ARBA" id="ARBA00012663"/>
    </source>
</evidence>
<dbReference type="InterPro" id="IPR038901">
    <property type="entry name" value="HEXDC-like"/>
</dbReference>
<name>A0ABM1ML11_NICVS</name>
<dbReference type="Gene3D" id="3.20.20.80">
    <property type="entry name" value="Glycosidases"/>
    <property type="match status" value="1"/>
</dbReference>
<dbReference type="GeneID" id="108561700"/>
<comment type="catalytic activity">
    <reaction evidence="1">
        <text>Hydrolysis of terminal non-reducing N-acetyl-D-hexosamine residues in N-acetyl-beta-D-hexosaminides.</text>
        <dbReference type="EC" id="3.2.1.52"/>
    </reaction>
</comment>
<dbReference type="PROSITE" id="PS50811">
    <property type="entry name" value="WRKY"/>
    <property type="match status" value="1"/>
</dbReference>
<keyword evidence="6" id="KW-0812">Transmembrane</keyword>
<dbReference type="InterPro" id="IPR015883">
    <property type="entry name" value="Glyco_hydro_20_cat"/>
</dbReference>
<dbReference type="CDD" id="cd06565">
    <property type="entry name" value="GH20_GcnA-like"/>
    <property type="match status" value="1"/>
</dbReference>